<accession>A0A914P7I3</accession>
<dbReference type="WBParaSite" id="PDA_v2.g13943.t1">
    <property type="protein sequence ID" value="PDA_v2.g13943.t1"/>
    <property type="gene ID" value="PDA_v2.g13943"/>
</dbReference>
<reference evidence="3" key="1">
    <citation type="submission" date="2022-11" db="UniProtKB">
        <authorList>
            <consortium name="WormBaseParasite"/>
        </authorList>
    </citation>
    <scope>IDENTIFICATION</scope>
</reference>
<dbReference type="AlphaFoldDB" id="A0A914P7I3"/>
<evidence type="ECO:0000313" key="2">
    <source>
        <dbReference type="Proteomes" id="UP000887578"/>
    </source>
</evidence>
<evidence type="ECO:0000256" key="1">
    <source>
        <dbReference type="SAM" id="SignalP"/>
    </source>
</evidence>
<feature type="signal peptide" evidence="1">
    <location>
        <begin position="1"/>
        <end position="20"/>
    </location>
</feature>
<name>A0A914P7I3_9BILA</name>
<dbReference type="Proteomes" id="UP000887578">
    <property type="component" value="Unplaced"/>
</dbReference>
<proteinExistence type="predicted"/>
<keyword evidence="1" id="KW-0732">Signal</keyword>
<feature type="chain" id="PRO_5036744232" evidence="1">
    <location>
        <begin position="21"/>
        <end position="76"/>
    </location>
</feature>
<protein>
    <submittedName>
        <fullName evidence="3">Uncharacterized protein</fullName>
    </submittedName>
</protein>
<organism evidence="2 3">
    <name type="scientific">Panagrolaimus davidi</name>
    <dbReference type="NCBI Taxonomy" id="227884"/>
    <lineage>
        <taxon>Eukaryota</taxon>
        <taxon>Metazoa</taxon>
        <taxon>Ecdysozoa</taxon>
        <taxon>Nematoda</taxon>
        <taxon>Chromadorea</taxon>
        <taxon>Rhabditida</taxon>
        <taxon>Tylenchina</taxon>
        <taxon>Panagrolaimomorpha</taxon>
        <taxon>Panagrolaimoidea</taxon>
        <taxon>Panagrolaimidae</taxon>
        <taxon>Panagrolaimus</taxon>
    </lineage>
</organism>
<sequence>MASKILIISFILIILTLEMGAKIFTKDKTQEADPIGFAADALSSNSQPIRAHTTNNFVVTPDPDFKEAAVKDANQS</sequence>
<evidence type="ECO:0000313" key="3">
    <source>
        <dbReference type="WBParaSite" id="PDA_v2.g13943.t1"/>
    </source>
</evidence>
<keyword evidence="2" id="KW-1185">Reference proteome</keyword>